<dbReference type="Proteomes" id="UP000317650">
    <property type="component" value="Chromosome 3"/>
</dbReference>
<accession>A0A4S8JDB7</accession>
<gene>
    <name evidence="1" type="ORF">C4D60_Mb03t18710</name>
</gene>
<comment type="caution">
    <text evidence="1">The sequence shown here is derived from an EMBL/GenBank/DDBJ whole genome shotgun (WGS) entry which is preliminary data.</text>
</comment>
<name>A0A4S8JDB7_MUSBA</name>
<protein>
    <submittedName>
        <fullName evidence="1">Uncharacterized protein</fullName>
    </submittedName>
</protein>
<keyword evidence="2" id="KW-1185">Reference proteome</keyword>
<sequence length="211" mass="24082">MVKPSTVLEEQALVPVPLDLVFEFLQHTVVLLDLLPVHLRGFLERLRPVLQLLHDLYMRRAGVISRSSRRGLRERERETLALASSSSLSAFSPIWSNSALASSANWVRNADRSSRKSVRRTFWACSMAIRASSSCFRLSPSDGEEESAWPALLELQEPETDLRLLRDVFLWAGDGFGRWRDGCIALRMLMISQYNLDRVSGIVRLPFRLRN</sequence>
<evidence type="ECO:0000313" key="2">
    <source>
        <dbReference type="Proteomes" id="UP000317650"/>
    </source>
</evidence>
<dbReference type="EMBL" id="PYDT01000006">
    <property type="protein sequence ID" value="THU58842.1"/>
    <property type="molecule type" value="Genomic_DNA"/>
</dbReference>
<reference evidence="1 2" key="1">
    <citation type="journal article" date="2019" name="Nat. Plants">
        <title>Genome sequencing of Musa balbisiana reveals subgenome evolution and function divergence in polyploid bananas.</title>
        <authorList>
            <person name="Yao X."/>
        </authorList>
    </citation>
    <scope>NUCLEOTIDE SEQUENCE [LARGE SCALE GENOMIC DNA]</scope>
    <source>
        <strain evidence="2">cv. DH-PKW</strain>
        <tissue evidence="1">Leaves</tissue>
    </source>
</reference>
<proteinExistence type="predicted"/>
<dbReference type="AlphaFoldDB" id="A0A4S8JDB7"/>
<evidence type="ECO:0000313" key="1">
    <source>
        <dbReference type="EMBL" id="THU58842.1"/>
    </source>
</evidence>
<organism evidence="1 2">
    <name type="scientific">Musa balbisiana</name>
    <name type="common">Banana</name>
    <dbReference type="NCBI Taxonomy" id="52838"/>
    <lineage>
        <taxon>Eukaryota</taxon>
        <taxon>Viridiplantae</taxon>
        <taxon>Streptophyta</taxon>
        <taxon>Embryophyta</taxon>
        <taxon>Tracheophyta</taxon>
        <taxon>Spermatophyta</taxon>
        <taxon>Magnoliopsida</taxon>
        <taxon>Liliopsida</taxon>
        <taxon>Zingiberales</taxon>
        <taxon>Musaceae</taxon>
        <taxon>Musa</taxon>
    </lineage>
</organism>